<dbReference type="InterPro" id="IPR035669">
    <property type="entry name" value="SGNH_plant_lipase-like"/>
</dbReference>
<evidence type="ECO:0000256" key="1">
    <source>
        <dbReference type="ARBA" id="ARBA00008668"/>
    </source>
</evidence>
<gene>
    <name evidence="5" type="ORF">PVAP13_5NG569700</name>
</gene>
<evidence type="ECO:0008006" key="7">
    <source>
        <dbReference type="Google" id="ProtNLM"/>
    </source>
</evidence>
<reference evidence="5" key="1">
    <citation type="submission" date="2020-05" db="EMBL/GenBank/DDBJ databases">
        <title>WGS assembly of Panicum virgatum.</title>
        <authorList>
            <person name="Lovell J.T."/>
            <person name="Jenkins J."/>
            <person name="Shu S."/>
            <person name="Juenger T.E."/>
            <person name="Schmutz J."/>
        </authorList>
    </citation>
    <scope>NUCLEOTIDE SEQUENCE</scope>
    <source>
        <strain evidence="5">AP13</strain>
    </source>
</reference>
<evidence type="ECO:0000313" key="6">
    <source>
        <dbReference type="Proteomes" id="UP000823388"/>
    </source>
</evidence>
<proteinExistence type="inferred from homology"/>
<dbReference type="EMBL" id="CM029046">
    <property type="protein sequence ID" value="KAG2592652.1"/>
    <property type="molecule type" value="Genomic_DNA"/>
</dbReference>
<feature type="signal peptide" evidence="4">
    <location>
        <begin position="1"/>
        <end position="21"/>
    </location>
</feature>
<dbReference type="GO" id="GO:0006629">
    <property type="term" value="P:lipid metabolic process"/>
    <property type="evidence" value="ECO:0007669"/>
    <property type="project" value="InterPro"/>
</dbReference>
<dbReference type="InterPro" id="IPR001087">
    <property type="entry name" value="GDSL"/>
</dbReference>
<dbReference type="CDD" id="cd01837">
    <property type="entry name" value="SGNH_plant_lipase_like"/>
    <property type="match status" value="1"/>
</dbReference>
<dbReference type="EMBL" id="CM029046">
    <property type="protein sequence ID" value="KAG2592651.1"/>
    <property type="molecule type" value="Genomic_DNA"/>
</dbReference>
<dbReference type="Proteomes" id="UP000823388">
    <property type="component" value="Chromosome 5N"/>
</dbReference>
<keyword evidence="6" id="KW-1185">Reference proteome</keyword>
<sequence length="376" mass="41601">MAHPALLLVLLLISSPAISSSKRILPKFSAIFYFGDSVLDTGNNIRLPTVALANHVPYGRDFPGKKPTGRFSNGRLVPDLLNQRLQLKELSPPYLDSKLSNNDMMTGVNFASEGSGFDDQTSQLANTLPMFEAVKQVNLFKDYLLRLRNIVGDKDASRIIANSLIFISSGTNDFSHYYRSSKKKKMDIGAYQDTVIQMVQARVKELHELGGRQFSLAGLPPFGCTPIQITLSRDPDRACVDEQNWDAQIYNSKLQELLPALQGSLHGSKIVYLDAYWALMEILEEPAKYGFTETTRGCCGTGLREVALLCNAFTPICKNVSSHVFYDAVHPTERGTNARASWRLGRSPRRPVTPLSPPPTPCPRLEGDLDGRPAAL</sequence>
<feature type="region of interest" description="Disordered" evidence="3">
    <location>
        <begin position="337"/>
        <end position="376"/>
    </location>
</feature>
<dbReference type="InterPro" id="IPR036514">
    <property type="entry name" value="SGNH_hydro_sf"/>
</dbReference>
<protein>
    <recommendedName>
        <fullName evidence="7">GDSL esterase/lipase</fullName>
    </recommendedName>
</protein>
<dbReference type="Gene3D" id="3.40.50.1110">
    <property type="entry name" value="SGNH hydrolase"/>
    <property type="match status" value="1"/>
</dbReference>
<comment type="caution">
    <text evidence="5">The sequence shown here is derived from an EMBL/GenBank/DDBJ whole genome shotgun (WGS) entry which is preliminary data.</text>
</comment>
<dbReference type="AlphaFoldDB" id="A0A8T0S131"/>
<dbReference type="PANTHER" id="PTHR45642:SF139">
    <property type="entry name" value="SGNH HYDROLASE-TYPE ESTERASE DOMAIN-CONTAINING PROTEIN"/>
    <property type="match status" value="1"/>
</dbReference>
<accession>A0A8T0S131</accession>
<organism evidence="5 6">
    <name type="scientific">Panicum virgatum</name>
    <name type="common">Blackwell switchgrass</name>
    <dbReference type="NCBI Taxonomy" id="38727"/>
    <lineage>
        <taxon>Eukaryota</taxon>
        <taxon>Viridiplantae</taxon>
        <taxon>Streptophyta</taxon>
        <taxon>Embryophyta</taxon>
        <taxon>Tracheophyta</taxon>
        <taxon>Spermatophyta</taxon>
        <taxon>Magnoliopsida</taxon>
        <taxon>Liliopsida</taxon>
        <taxon>Poales</taxon>
        <taxon>Poaceae</taxon>
        <taxon>PACMAD clade</taxon>
        <taxon>Panicoideae</taxon>
        <taxon>Panicodae</taxon>
        <taxon>Paniceae</taxon>
        <taxon>Panicinae</taxon>
        <taxon>Panicum</taxon>
        <taxon>Panicum sect. Hiantes</taxon>
    </lineage>
</organism>
<feature type="compositionally biased region" description="Basic and acidic residues" evidence="3">
    <location>
        <begin position="365"/>
        <end position="376"/>
    </location>
</feature>
<keyword evidence="2 4" id="KW-0732">Signal</keyword>
<evidence type="ECO:0000256" key="2">
    <source>
        <dbReference type="ARBA" id="ARBA00022729"/>
    </source>
</evidence>
<dbReference type="InterPro" id="IPR008265">
    <property type="entry name" value="Lipase_GDSL_AS"/>
</dbReference>
<dbReference type="GO" id="GO:0016298">
    <property type="term" value="F:lipase activity"/>
    <property type="evidence" value="ECO:0007669"/>
    <property type="project" value="InterPro"/>
</dbReference>
<name>A0A8T0S131_PANVG</name>
<dbReference type="PANTHER" id="PTHR45642">
    <property type="entry name" value="GDSL ESTERASE/LIPASE EXL3"/>
    <property type="match status" value="1"/>
</dbReference>
<dbReference type="Pfam" id="PF00657">
    <property type="entry name" value="Lipase_GDSL"/>
    <property type="match status" value="1"/>
</dbReference>
<dbReference type="PROSITE" id="PS01098">
    <property type="entry name" value="LIPASE_GDSL_SER"/>
    <property type="match status" value="1"/>
</dbReference>
<dbReference type="OrthoDB" id="1600564at2759"/>
<dbReference type="SUPFAM" id="SSF52266">
    <property type="entry name" value="SGNH hydrolase"/>
    <property type="match status" value="1"/>
</dbReference>
<feature type="chain" id="PRO_5036435179" description="GDSL esterase/lipase" evidence="4">
    <location>
        <begin position="22"/>
        <end position="376"/>
    </location>
</feature>
<dbReference type="InterPro" id="IPR050592">
    <property type="entry name" value="GDSL_lipolytic_enzyme"/>
</dbReference>
<evidence type="ECO:0000256" key="3">
    <source>
        <dbReference type="SAM" id="MobiDB-lite"/>
    </source>
</evidence>
<evidence type="ECO:0000313" key="5">
    <source>
        <dbReference type="EMBL" id="KAG2592652.1"/>
    </source>
</evidence>
<comment type="similarity">
    <text evidence="1">Belongs to the 'GDSL' lipolytic enzyme family.</text>
</comment>
<evidence type="ECO:0000256" key="4">
    <source>
        <dbReference type="SAM" id="SignalP"/>
    </source>
</evidence>